<evidence type="ECO:0000256" key="2">
    <source>
        <dbReference type="ARBA" id="ARBA00023027"/>
    </source>
</evidence>
<evidence type="ECO:0000256" key="1">
    <source>
        <dbReference type="ARBA" id="ARBA00022679"/>
    </source>
</evidence>
<sequence>MAHTARKKDEKKEFFDPPDVLEKKVEQLAQWIRESKHMIAFTGAGISTAAGIPDFRSGMDTKLSTGPGVWELKAKGVATRDTKHKVTVAVKALPTPTHMMIVKLQQEGILKCCISQNTDGLHRRSGLPREALAELHGNTNLEVCKKCGREYLRDFRVRNAKRVKDHRTGRKCDNPNCQGILRDTIINFGEDLPDSELTRGTEEGEVADLCLAMGSSLTVTPAADIPECVAERGEKLVIVNLQKTPLHSMAALCIHAKCEEVSTMVMEKLGLPIPEFRLKRRVFIKVTQSTKGPSEEQVSLSIEGQDMYGFYFSFLTGVTVSVGERPQQLQEPFFIRFPWRASAGASSDEMKAQLTFHFQGHYGEPPLDKELIIKKGVKDMQLKLLLIYNPETREWSVEDDVAAAVVPTASIKKLTLKDK</sequence>
<feature type="binding site" evidence="3">
    <location>
        <position position="147"/>
    </location>
    <ligand>
        <name>Zn(2+)</name>
        <dbReference type="ChEBI" id="CHEBI:29105"/>
    </ligand>
</feature>
<evidence type="ECO:0000313" key="6">
    <source>
        <dbReference type="Proteomes" id="UP000007879"/>
    </source>
</evidence>
<dbReference type="PROSITE" id="PS50305">
    <property type="entry name" value="SIRTUIN"/>
    <property type="match status" value="1"/>
</dbReference>
<feature type="active site" description="Proton acceptor" evidence="3">
    <location>
        <position position="136"/>
    </location>
</feature>
<dbReference type="GO" id="GO:0070403">
    <property type="term" value="F:NAD+ binding"/>
    <property type="evidence" value="ECO:0007669"/>
    <property type="project" value="InterPro"/>
</dbReference>
<keyword evidence="3" id="KW-0479">Metal-binding</keyword>
<keyword evidence="2" id="KW-0520">NAD</keyword>
<feature type="domain" description="Deacetylase sirtuin-type" evidence="4">
    <location>
        <begin position="18"/>
        <end position="272"/>
    </location>
</feature>
<reference evidence="5" key="2">
    <citation type="submission" date="2017-05" db="UniProtKB">
        <authorList>
            <consortium name="EnsemblMetazoa"/>
        </authorList>
    </citation>
    <scope>IDENTIFICATION</scope>
</reference>
<dbReference type="GO" id="GO:0005634">
    <property type="term" value="C:nucleus"/>
    <property type="evidence" value="ECO:0007669"/>
    <property type="project" value="TreeGrafter"/>
</dbReference>
<dbReference type="PANTHER" id="PTHR11085">
    <property type="entry name" value="NAD-DEPENDENT PROTEIN DEACYLASE SIRTUIN-5, MITOCHONDRIAL-RELATED"/>
    <property type="match status" value="1"/>
</dbReference>
<dbReference type="InParanoid" id="A0A1X7UCD8"/>
<gene>
    <name evidence="5" type="primary">100636500</name>
</gene>
<dbReference type="Gene3D" id="2.20.28.200">
    <property type="match status" value="1"/>
</dbReference>
<dbReference type="Pfam" id="PF02146">
    <property type="entry name" value="SIR2"/>
    <property type="match status" value="1"/>
</dbReference>
<dbReference type="InterPro" id="IPR003000">
    <property type="entry name" value="Sirtuin"/>
</dbReference>
<proteinExistence type="predicted"/>
<organism evidence="5">
    <name type="scientific">Amphimedon queenslandica</name>
    <name type="common">Sponge</name>
    <dbReference type="NCBI Taxonomy" id="400682"/>
    <lineage>
        <taxon>Eukaryota</taxon>
        <taxon>Metazoa</taxon>
        <taxon>Porifera</taxon>
        <taxon>Demospongiae</taxon>
        <taxon>Heteroscleromorpha</taxon>
        <taxon>Haplosclerida</taxon>
        <taxon>Niphatidae</taxon>
        <taxon>Amphimedon</taxon>
    </lineage>
</organism>
<dbReference type="GO" id="GO:0017136">
    <property type="term" value="F:histone deacetylase activity, NAD-dependent"/>
    <property type="evidence" value="ECO:0007669"/>
    <property type="project" value="TreeGrafter"/>
</dbReference>
<accession>A0A1X7UCD8</accession>
<dbReference type="PANTHER" id="PTHR11085:SF10">
    <property type="entry name" value="NAD-DEPENDENT PROTEIN DEACYLASE SIRTUIN-5, MITOCHONDRIAL-RELATED"/>
    <property type="match status" value="1"/>
</dbReference>
<feature type="binding site" evidence="3">
    <location>
        <position position="177"/>
    </location>
    <ligand>
        <name>Zn(2+)</name>
        <dbReference type="ChEBI" id="CHEBI:29105"/>
    </ligand>
</feature>
<protein>
    <recommendedName>
        <fullName evidence="4">Deacetylase sirtuin-type domain-containing protein</fullName>
    </recommendedName>
</protein>
<dbReference type="InterPro" id="IPR029035">
    <property type="entry name" value="DHS-like_NAD/FAD-binding_dom"/>
</dbReference>
<dbReference type="GO" id="GO:0046872">
    <property type="term" value="F:metal ion binding"/>
    <property type="evidence" value="ECO:0007669"/>
    <property type="project" value="UniProtKB-KW"/>
</dbReference>
<feature type="binding site" evidence="3">
    <location>
        <position position="144"/>
    </location>
    <ligand>
        <name>Zn(2+)</name>
        <dbReference type="ChEBI" id="CHEBI:29105"/>
    </ligand>
</feature>
<dbReference type="SUPFAM" id="SSF52467">
    <property type="entry name" value="DHS-like NAD/FAD-binding domain"/>
    <property type="match status" value="1"/>
</dbReference>
<keyword evidence="1" id="KW-0808">Transferase</keyword>
<keyword evidence="3" id="KW-0862">Zinc</keyword>
<dbReference type="eggNOG" id="KOG1905">
    <property type="taxonomic scope" value="Eukaryota"/>
</dbReference>
<evidence type="ECO:0000259" key="4">
    <source>
        <dbReference type="PROSITE" id="PS50305"/>
    </source>
</evidence>
<reference evidence="6" key="1">
    <citation type="journal article" date="2010" name="Nature">
        <title>The Amphimedon queenslandica genome and the evolution of animal complexity.</title>
        <authorList>
            <person name="Srivastava M."/>
            <person name="Simakov O."/>
            <person name="Chapman J."/>
            <person name="Fahey B."/>
            <person name="Gauthier M.E."/>
            <person name="Mitros T."/>
            <person name="Richards G.S."/>
            <person name="Conaco C."/>
            <person name="Dacre M."/>
            <person name="Hellsten U."/>
            <person name="Larroux C."/>
            <person name="Putnam N.H."/>
            <person name="Stanke M."/>
            <person name="Adamska M."/>
            <person name="Darling A."/>
            <person name="Degnan S.M."/>
            <person name="Oakley T.H."/>
            <person name="Plachetzki D.C."/>
            <person name="Zhai Y."/>
            <person name="Adamski M."/>
            <person name="Calcino A."/>
            <person name="Cummins S.F."/>
            <person name="Goodstein D.M."/>
            <person name="Harris C."/>
            <person name="Jackson D.J."/>
            <person name="Leys S.P."/>
            <person name="Shu S."/>
            <person name="Woodcroft B.J."/>
            <person name="Vervoort M."/>
            <person name="Kosik K.S."/>
            <person name="Manning G."/>
            <person name="Degnan B.M."/>
            <person name="Rokhsar D.S."/>
        </authorList>
    </citation>
    <scope>NUCLEOTIDE SEQUENCE [LARGE SCALE GENOMIC DNA]</scope>
</reference>
<dbReference type="Proteomes" id="UP000007879">
    <property type="component" value="Unassembled WGS sequence"/>
</dbReference>
<evidence type="ECO:0000256" key="3">
    <source>
        <dbReference type="PROSITE-ProRule" id="PRU00236"/>
    </source>
</evidence>
<name>A0A1X7UCD8_AMPQE</name>
<dbReference type="Gene3D" id="3.40.50.1220">
    <property type="entry name" value="TPP-binding domain"/>
    <property type="match status" value="1"/>
</dbReference>
<feature type="binding site" evidence="3">
    <location>
        <position position="172"/>
    </location>
    <ligand>
        <name>Zn(2+)</name>
        <dbReference type="ChEBI" id="CHEBI:29105"/>
    </ligand>
</feature>
<dbReference type="InterPro" id="IPR050134">
    <property type="entry name" value="NAD-dep_sirtuin_deacylases"/>
</dbReference>
<dbReference type="EnsemblMetazoa" id="Aqu2.1.25609_001">
    <property type="protein sequence ID" value="Aqu2.1.25609_001"/>
    <property type="gene ID" value="Aqu2.1.25609"/>
</dbReference>
<evidence type="ECO:0000313" key="5">
    <source>
        <dbReference type="EnsemblMetazoa" id="Aqu2.1.25609_001"/>
    </source>
</evidence>
<keyword evidence="6" id="KW-1185">Reference proteome</keyword>
<dbReference type="KEGG" id="aqu:100636500"/>
<dbReference type="STRING" id="400682.A0A1X7UCD8"/>
<dbReference type="OrthoDB" id="2919105at2759"/>
<dbReference type="InterPro" id="IPR026590">
    <property type="entry name" value="Ssirtuin_cat_dom"/>
</dbReference>
<dbReference type="EnsemblMetazoa" id="XM_003388307.2">
    <property type="protein sequence ID" value="XP_003388355.1"/>
    <property type="gene ID" value="LOC100636500"/>
</dbReference>
<dbReference type="AlphaFoldDB" id="A0A1X7UCD8"/>